<dbReference type="EMBL" id="JBJQND010000006">
    <property type="protein sequence ID" value="KAL3875216.1"/>
    <property type="molecule type" value="Genomic_DNA"/>
</dbReference>
<proteinExistence type="predicted"/>
<accession>A0ABD3WPE6</accession>
<keyword evidence="3" id="KW-0539">Nucleus</keyword>
<dbReference type="InterPro" id="IPR022075">
    <property type="entry name" value="Symplekin_C"/>
</dbReference>
<dbReference type="CDD" id="cd22249">
    <property type="entry name" value="UDM1_RNF168_RNF169-like"/>
    <property type="match status" value="1"/>
</dbReference>
<evidence type="ECO:0000256" key="3">
    <source>
        <dbReference type="ARBA" id="ARBA00023242"/>
    </source>
</evidence>
<keyword evidence="4" id="KW-0175">Coiled coil</keyword>
<dbReference type="Proteomes" id="UP001634394">
    <property type="component" value="Unassembled WGS sequence"/>
</dbReference>
<comment type="subcellular location">
    <subcellularLocation>
        <location evidence="1">Nucleus</location>
    </subcellularLocation>
</comment>
<evidence type="ECO:0008006" key="10">
    <source>
        <dbReference type="Google" id="ProtNLM"/>
    </source>
</evidence>
<dbReference type="PANTHER" id="PTHR15245">
    <property type="entry name" value="SYMPLEKIN-RELATED"/>
    <property type="match status" value="1"/>
</dbReference>
<feature type="compositionally biased region" description="Basic and acidic residues" evidence="5">
    <location>
        <begin position="1311"/>
        <end position="1321"/>
    </location>
</feature>
<reference evidence="8 9" key="1">
    <citation type="submission" date="2024-11" db="EMBL/GenBank/DDBJ databases">
        <title>Chromosome-level genome assembly of the freshwater bivalve Anodonta woodiana.</title>
        <authorList>
            <person name="Chen X."/>
        </authorList>
    </citation>
    <scope>NUCLEOTIDE SEQUENCE [LARGE SCALE GENOMIC DNA]</scope>
    <source>
        <strain evidence="8">MN2024</strain>
        <tissue evidence="8">Gills</tissue>
    </source>
</reference>
<feature type="region of interest" description="Disordered" evidence="5">
    <location>
        <begin position="476"/>
        <end position="497"/>
    </location>
</feature>
<feature type="coiled-coil region" evidence="4">
    <location>
        <begin position="1159"/>
        <end position="1215"/>
    </location>
</feature>
<feature type="compositionally biased region" description="Basic and acidic residues" evidence="5">
    <location>
        <begin position="342"/>
        <end position="354"/>
    </location>
</feature>
<dbReference type="PANTHER" id="PTHR15245:SF20">
    <property type="entry name" value="SYMPLEKIN"/>
    <property type="match status" value="1"/>
</dbReference>
<dbReference type="GO" id="GO:0006397">
    <property type="term" value="P:mRNA processing"/>
    <property type="evidence" value="ECO:0007669"/>
    <property type="project" value="UniProtKB-KW"/>
</dbReference>
<feature type="region of interest" description="Disordered" evidence="5">
    <location>
        <begin position="1237"/>
        <end position="1361"/>
    </location>
</feature>
<dbReference type="InterPro" id="IPR016024">
    <property type="entry name" value="ARM-type_fold"/>
</dbReference>
<protein>
    <recommendedName>
        <fullName evidence="10">Symplekin</fullName>
    </recommendedName>
</protein>
<organism evidence="8 9">
    <name type="scientific">Sinanodonta woodiana</name>
    <name type="common">Chinese pond mussel</name>
    <name type="synonym">Anodonta woodiana</name>
    <dbReference type="NCBI Taxonomy" id="1069815"/>
    <lineage>
        <taxon>Eukaryota</taxon>
        <taxon>Metazoa</taxon>
        <taxon>Spiralia</taxon>
        <taxon>Lophotrochozoa</taxon>
        <taxon>Mollusca</taxon>
        <taxon>Bivalvia</taxon>
        <taxon>Autobranchia</taxon>
        <taxon>Heteroconchia</taxon>
        <taxon>Palaeoheterodonta</taxon>
        <taxon>Unionida</taxon>
        <taxon>Unionoidea</taxon>
        <taxon>Unionidae</taxon>
        <taxon>Unioninae</taxon>
        <taxon>Sinanodonta</taxon>
    </lineage>
</organism>
<evidence type="ECO:0000256" key="1">
    <source>
        <dbReference type="ARBA" id="ARBA00004123"/>
    </source>
</evidence>
<evidence type="ECO:0000256" key="2">
    <source>
        <dbReference type="ARBA" id="ARBA00022664"/>
    </source>
</evidence>
<feature type="domain" description="Symplekin/Pta1 N-terminal" evidence="6">
    <location>
        <begin position="123"/>
        <end position="350"/>
    </location>
</feature>
<dbReference type="SUPFAM" id="SSF48371">
    <property type="entry name" value="ARM repeat"/>
    <property type="match status" value="2"/>
</dbReference>
<feature type="domain" description="Symplekin C-terminal" evidence="7">
    <location>
        <begin position="886"/>
        <end position="1063"/>
    </location>
</feature>
<dbReference type="Pfam" id="PF12295">
    <property type="entry name" value="Symplekin_C"/>
    <property type="match status" value="1"/>
</dbReference>
<sequence>MAAESRLSTAAQFYMEEEDKTASEPSNSTSTYDKVVDLINQASLLQKDTQKISNLKQVQELIVNKESNLLDNFLDEMIAFQTDRSVDVRKFVVGFMEDACKKDPEILPKVIPCLQHLLQDENINVQKKVILTLSGIFRSVLVWLSKTKFPTPEMSQVWDLMRQMKLKVYEMLDSDNDGIRTHAVKFIEGVVLTLSWKTPESEIPKTTKPESDICLDIVPESSKYLNVRKLEDEGVKMFDALLRFHSSPHISSINLMTVMGSITNIAKQRPAFFIKVVQAFEQLQVNLPPTLAKSQVSSVRKNLKMQMLALLKHQCSFDCLSSITTLLTDLGATQNEVMKAMPKLDETRKRKAEETAQSSKKQKVEKEVELDDDDDVGMTPWVSQSEKKLASAQLRQTAIDITSEDLIPRLNSQNVSDLVLISMVMLPETMPAHFQATYTPIAAAGTEGQIKHMARLLATQLTMAGMGKGIAEIQRQAAEDADENVDATPAPDAGTSPKQLIQTLVGGTTLSMDAAKLLKADPFKPPILPVRRGVKQFKLSAITQPLSNDTMDLLTRQALQRILKAEKAAMAGNALPARTKLIASLVSLCGGELKHLLQDFIFEDLKGRADLAFSWLYQEYANCQGFSAATVEKTTMASYDECLTRLLNGLLEITDQKESLFHRLILEAPSVTENAMQILKKYCSDEERVTLGLNTLKTLILTRPSHRLRFLDALLEFTSHERAEMRSAAIKVIKELYEHEEAHNAIQHYALQMLKNLTAVKPSAEFYAKLRGKHAEVPQTWTEEGIKMCLYLYLGLLPTHHKMIHELAAVYTATAADIKRTILRMLETPVKGMGMQSPELLTFVENCPKGAETLVTRVIHILTDKTAPSPELVERVRDLYHKRVPDVRFLIPVLTGLSKKEVIAALPKLIKLNPIVVKEVFNRLLGGHGDASYTSPLTPAELLIALHNIDPNKCDMKTIIKATNLCFSEKTLYTQEALALVMQSLMEQSPLPTLFMRTVLQSLNMYPRLLGLVMNILQRLISKQVWKQKKVWEGFVKCCEKTRPQSFQVLLQLPAPQLKNVFELSPDQRGPLLQHVNSFTPQQKMHIPAAIINVLETDPMLAKLEAELQAKKEQEEKDRLAADEIIREHKAEEERRRLQEPEEQLKENVPVTEKIQDSLEERQMRKEEEEAARRKAGEELDKYKSEEVLVKRRGIEEQRRRIEEEAAKKKRDAAKLDFKVKEEPHDEFSKVTRAVVAKASSQGRGSDVIQLTGGQGRASDVIQLTGGHGRGSDVIQLTGGQDDDDEPQEMMIDLSIVKSEPMEYEEPAETDSEKQQEKAKSQVESVTVKTESDAESRSRRSGSKSSRSSQSSSRRSSRSKR</sequence>
<dbReference type="InterPro" id="IPR021850">
    <property type="entry name" value="Symplekin/Pta1"/>
</dbReference>
<dbReference type="Pfam" id="PF11935">
    <property type="entry name" value="SYMPK_PTA1_N"/>
    <property type="match status" value="1"/>
</dbReference>
<feature type="compositionally biased region" description="Low complexity" evidence="5">
    <location>
        <begin position="1343"/>
        <end position="1354"/>
    </location>
</feature>
<dbReference type="Gene3D" id="1.25.10.10">
    <property type="entry name" value="Leucine-rich Repeat Variant"/>
    <property type="match status" value="1"/>
</dbReference>
<dbReference type="InterPro" id="IPR011989">
    <property type="entry name" value="ARM-like"/>
</dbReference>
<evidence type="ECO:0000259" key="6">
    <source>
        <dbReference type="Pfam" id="PF11935"/>
    </source>
</evidence>
<keyword evidence="9" id="KW-1185">Reference proteome</keyword>
<comment type="caution">
    <text evidence="8">The sequence shown here is derived from an EMBL/GenBank/DDBJ whole genome shotgun (WGS) entry which is preliminary data.</text>
</comment>
<keyword evidence="2" id="KW-0507">mRNA processing</keyword>
<evidence type="ECO:0000313" key="9">
    <source>
        <dbReference type="Proteomes" id="UP001634394"/>
    </source>
</evidence>
<feature type="region of interest" description="Disordered" evidence="5">
    <location>
        <begin position="342"/>
        <end position="379"/>
    </location>
</feature>
<evidence type="ECO:0000256" key="4">
    <source>
        <dbReference type="SAM" id="Coils"/>
    </source>
</evidence>
<name>A0ABD3WPE6_SINWO</name>
<dbReference type="InterPro" id="IPR032460">
    <property type="entry name" value="Symplekin/Pta1_N"/>
</dbReference>
<gene>
    <name evidence="8" type="ORF">ACJMK2_038140</name>
</gene>
<dbReference type="GO" id="GO:0005634">
    <property type="term" value="C:nucleus"/>
    <property type="evidence" value="ECO:0007669"/>
    <property type="project" value="UniProtKB-SubCell"/>
</dbReference>
<evidence type="ECO:0000313" key="8">
    <source>
        <dbReference type="EMBL" id="KAL3875216.1"/>
    </source>
</evidence>
<dbReference type="EMBL" id="JBJQND010000006">
    <property type="protein sequence ID" value="KAL3875215.1"/>
    <property type="molecule type" value="Genomic_DNA"/>
</dbReference>
<evidence type="ECO:0000256" key="5">
    <source>
        <dbReference type="SAM" id="MobiDB-lite"/>
    </source>
</evidence>
<evidence type="ECO:0000259" key="7">
    <source>
        <dbReference type="Pfam" id="PF12295"/>
    </source>
</evidence>